<keyword evidence="3" id="KW-1185">Reference proteome</keyword>
<dbReference type="OrthoDB" id="3174529at2"/>
<dbReference type="Pfam" id="PF00583">
    <property type="entry name" value="Acetyltransf_1"/>
    <property type="match status" value="1"/>
</dbReference>
<dbReference type="CDD" id="cd04301">
    <property type="entry name" value="NAT_SF"/>
    <property type="match status" value="1"/>
</dbReference>
<dbReference type="RefSeq" id="WP_145859257.1">
    <property type="nucleotide sequence ID" value="NZ_RPFW01000007.1"/>
</dbReference>
<gene>
    <name evidence="2" type="ORF">EAS64_32340</name>
</gene>
<keyword evidence="2" id="KW-0808">Transferase</keyword>
<dbReference type="AlphaFoldDB" id="A0A6P2BPI7"/>
<dbReference type="InterPro" id="IPR016181">
    <property type="entry name" value="Acyl_CoA_acyltransferase"/>
</dbReference>
<comment type="caution">
    <text evidence="2">The sequence shown here is derived from an EMBL/GenBank/DDBJ whole genome shotgun (WGS) entry which is preliminary data.</text>
</comment>
<evidence type="ECO:0000313" key="3">
    <source>
        <dbReference type="Proteomes" id="UP000460272"/>
    </source>
</evidence>
<accession>A0A6P2BPI7</accession>
<protein>
    <submittedName>
        <fullName evidence="2">GNAT family N-acetyltransferase</fullName>
    </submittedName>
</protein>
<proteinExistence type="predicted"/>
<dbReference type="Gene3D" id="3.40.630.30">
    <property type="match status" value="1"/>
</dbReference>
<evidence type="ECO:0000313" key="2">
    <source>
        <dbReference type="EMBL" id="TVZ01009.1"/>
    </source>
</evidence>
<organism evidence="2 3">
    <name type="scientific">Trebonia kvetii</name>
    <dbReference type="NCBI Taxonomy" id="2480626"/>
    <lineage>
        <taxon>Bacteria</taxon>
        <taxon>Bacillati</taxon>
        <taxon>Actinomycetota</taxon>
        <taxon>Actinomycetes</taxon>
        <taxon>Streptosporangiales</taxon>
        <taxon>Treboniaceae</taxon>
        <taxon>Trebonia</taxon>
    </lineage>
</organism>
<dbReference type="PROSITE" id="PS51186">
    <property type="entry name" value="GNAT"/>
    <property type="match status" value="1"/>
</dbReference>
<sequence>MGWRTTGDVAEFLAAAGDYLRRERARNTVPLTVSEQIRVNPAKYAPSRDDSAAAPLFGWQTGPGGEVAGAFLHTPPYPLLLTAVTAHAAEDLAATLAGRPLAGVNAYAEAAQAFAARWSDATGQHSAVHRRMRLYRLDELAWPDPAPDGAPRAADDGDVPLVSDWFTAFAWEVGEAEGEQERSADVRDRLSYGGVLVWEADGAPVSIACVTRQVAGMIRVGPVYTPREARGHGYASAVTAAVSERALRAGAEEVLLYTDLANPVSNSIYQRIGYRPVEDRAVLGFSVG</sequence>
<evidence type="ECO:0000259" key="1">
    <source>
        <dbReference type="PROSITE" id="PS51186"/>
    </source>
</evidence>
<dbReference type="GO" id="GO:0016747">
    <property type="term" value="F:acyltransferase activity, transferring groups other than amino-acyl groups"/>
    <property type="evidence" value="ECO:0007669"/>
    <property type="project" value="InterPro"/>
</dbReference>
<dbReference type="InterPro" id="IPR000182">
    <property type="entry name" value="GNAT_dom"/>
</dbReference>
<reference evidence="2 3" key="1">
    <citation type="submission" date="2018-11" db="EMBL/GenBank/DDBJ databases">
        <title>Trebonia kvetii gen.nov., sp.nov., a novel acidophilic actinobacterium, and proposal of the new actinobacterial family Treboniaceae fam. nov.</title>
        <authorList>
            <person name="Rapoport D."/>
            <person name="Sagova-Mareckova M."/>
            <person name="Sedlacek I."/>
            <person name="Provaznik J."/>
            <person name="Kralova S."/>
            <person name="Pavlinic D."/>
            <person name="Benes V."/>
            <person name="Kopecky J."/>
        </authorList>
    </citation>
    <scope>NUCLEOTIDE SEQUENCE [LARGE SCALE GENOMIC DNA]</scope>
    <source>
        <strain evidence="2 3">15Tr583</strain>
    </source>
</reference>
<dbReference type="EMBL" id="RPFW01000007">
    <property type="protein sequence ID" value="TVZ01009.1"/>
    <property type="molecule type" value="Genomic_DNA"/>
</dbReference>
<dbReference type="SUPFAM" id="SSF55729">
    <property type="entry name" value="Acyl-CoA N-acyltransferases (Nat)"/>
    <property type="match status" value="1"/>
</dbReference>
<feature type="domain" description="N-acetyltransferase" evidence="1">
    <location>
        <begin position="149"/>
        <end position="288"/>
    </location>
</feature>
<dbReference type="Proteomes" id="UP000460272">
    <property type="component" value="Unassembled WGS sequence"/>
</dbReference>
<name>A0A6P2BPI7_9ACTN</name>